<keyword evidence="6" id="KW-0472">Membrane</keyword>
<dbReference type="Pfam" id="PF00059">
    <property type="entry name" value="Lectin_C"/>
    <property type="match status" value="1"/>
</dbReference>
<keyword evidence="5" id="KW-1133">Transmembrane helix</keyword>
<evidence type="ECO:0000256" key="7">
    <source>
        <dbReference type="ARBA" id="ARBA00023180"/>
    </source>
</evidence>
<dbReference type="AlphaFoldDB" id="A0A6P6BY64"/>
<evidence type="ECO:0000256" key="1">
    <source>
        <dbReference type="ARBA" id="ARBA00004606"/>
    </source>
</evidence>
<organism evidence="9 10">
    <name type="scientific">Pteropus vampyrus</name>
    <name type="common">Large flying fox</name>
    <dbReference type="NCBI Taxonomy" id="132908"/>
    <lineage>
        <taxon>Eukaryota</taxon>
        <taxon>Metazoa</taxon>
        <taxon>Chordata</taxon>
        <taxon>Craniata</taxon>
        <taxon>Vertebrata</taxon>
        <taxon>Euteleostomi</taxon>
        <taxon>Mammalia</taxon>
        <taxon>Eutheria</taxon>
        <taxon>Laurasiatheria</taxon>
        <taxon>Chiroptera</taxon>
        <taxon>Yinpterochiroptera</taxon>
        <taxon>Pteropodoidea</taxon>
        <taxon>Pteropodidae</taxon>
        <taxon>Pteropodinae</taxon>
        <taxon>Pteropus</taxon>
    </lineage>
</organism>
<accession>A0A6P6BY64</accession>
<evidence type="ECO:0000256" key="2">
    <source>
        <dbReference type="ARBA" id="ARBA00022692"/>
    </source>
</evidence>
<keyword evidence="2" id="KW-0812">Transmembrane</keyword>
<dbReference type="InterPro" id="IPR050919">
    <property type="entry name" value="NKG2/CD94_NK_receptors"/>
</dbReference>
<evidence type="ECO:0000256" key="4">
    <source>
        <dbReference type="ARBA" id="ARBA00022968"/>
    </source>
</evidence>
<dbReference type="GO" id="GO:0030246">
    <property type="term" value="F:carbohydrate binding"/>
    <property type="evidence" value="ECO:0007669"/>
    <property type="project" value="UniProtKB-KW"/>
</dbReference>
<dbReference type="SUPFAM" id="SSF56436">
    <property type="entry name" value="C-type lectin-like"/>
    <property type="match status" value="1"/>
</dbReference>
<evidence type="ECO:0000259" key="8">
    <source>
        <dbReference type="PROSITE" id="PS50041"/>
    </source>
</evidence>
<keyword evidence="3" id="KW-0430">Lectin</keyword>
<proteinExistence type="predicted"/>
<keyword evidence="9" id="KW-1185">Reference proteome</keyword>
<dbReference type="PANTHER" id="PTHR22800">
    <property type="entry name" value="C-TYPE LECTIN PROTEINS"/>
    <property type="match status" value="1"/>
</dbReference>
<evidence type="ECO:0000313" key="10">
    <source>
        <dbReference type="RefSeq" id="XP_023380057.1"/>
    </source>
</evidence>
<dbReference type="GO" id="GO:0016020">
    <property type="term" value="C:membrane"/>
    <property type="evidence" value="ECO:0007669"/>
    <property type="project" value="UniProtKB-SubCell"/>
</dbReference>
<dbReference type="KEGG" id="pvp:105306764"/>
<evidence type="ECO:0000256" key="3">
    <source>
        <dbReference type="ARBA" id="ARBA00022734"/>
    </source>
</evidence>
<dbReference type="GO" id="GO:0045954">
    <property type="term" value="P:positive regulation of natural killer cell mediated cytotoxicity"/>
    <property type="evidence" value="ECO:0007669"/>
    <property type="project" value="TreeGrafter"/>
</dbReference>
<dbReference type="CDD" id="cd03593">
    <property type="entry name" value="CLECT_NK_receptors_like"/>
    <property type="match status" value="1"/>
</dbReference>
<dbReference type="SMART" id="SM00034">
    <property type="entry name" value="CLECT"/>
    <property type="match status" value="1"/>
</dbReference>
<reference evidence="10" key="1">
    <citation type="submission" date="2025-08" db="UniProtKB">
        <authorList>
            <consortium name="RefSeq"/>
        </authorList>
    </citation>
    <scope>IDENTIFICATION</scope>
    <source>
        <tissue evidence="10">Kidney</tissue>
    </source>
</reference>
<feature type="domain" description="C-type lectin" evidence="8">
    <location>
        <begin position="126"/>
        <end position="232"/>
    </location>
</feature>
<dbReference type="Gene3D" id="3.10.100.10">
    <property type="entry name" value="Mannose-Binding Protein A, subunit A"/>
    <property type="match status" value="1"/>
</dbReference>
<evidence type="ECO:0000256" key="5">
    <source>
        <dbReference type="ARBA" id="ARBA00022989"/>
    </source>
</evidence>
<dbReference type="GeneID" id="105306764"/>
<evidence type="ECO:0000256" key="6">
    <source>
        <dbReference type="ARBA" id="ARBA00023136"/>
    </source>
</evidence>
<sequence length="239" mass="26927">MSNQGVAYAELNVAKYSKGQQLKPKGTKSSISVSEQEIAYAELNLQDASQDLQGNDEKYHCKALPSPPEKLIAGVLGVVCLVLMSSMVKVAVIPSPLIPKQNNSSLVTGIQKAYHCGRCAKGWFTYFNNCYYFSTERKTWTESLTACASKNSKLLYIDNEEEMNFLKIFNDFSWIGLSHRNNNARVWPNDSSFSSKWFSVTSEPDSNCTYVKLFSHEFDSESCFKINRYTCKHQALSLT</sequence>
<dbReference type="RefSeq" id="XP_023380057.1">
    <property type="nucleotide sequence ID" value="XM_023524289.1"/>
</dbReference>
<dbReference type="Proteomes" id="UP000515202">
    <property type="component" value="Unplaced"/>
</dbReference>
<dbReference type="InterPro" id="IPR016187">
    <property type="entry name" value="CTDL_fold"/>
</dbReference>
<evidence type="ECO:0000313" key="9">
    <source>
        <dbReference type="Proteomes" id="UP000515202"/>
    </source>
</evidence>
<dbReference type="InterPro" id="IPR001304">
    <property type="entry name" value="C-type_lectin-like"/>
</dbReference>
<name>A0A6P6BY64_PTEVA</name>
<dbReference type="PROSITE" id="PS50041">
    <property type="entry name" value="C_TYPE_LECTIN_2"/>
    <property type="match status" value="1"/>
</dbReference>
<dbReference type="PANTHER" id="PTHR22800:SF255">
    <property type="entry name" value="C-TYPE LECTIN DOMAIN-CONTAINING PROTEIN"/>
    <property type="match status" value="1"/>
</dbReference>
<protein>
    <submittedName>
        <fullName evidence="10">NKG2-A/NKG2-B type II integral membrane protein-like</fullName>
    </submittedName>
</protein>
<dbReference type="InterPro" id="IPR033992">
    <property type="entry name" value="NKR-like_CTLD"/>
</dbReference>
<comment type="subcellular location">
    <subcellularLocation>
        <location evidence="1">Membrane</location>
        <topology evidence="1">Single-pass type II membrane protein</topology>
    </subcellularLocation>
</comment>
<dbReference type="GO" id="GO:0002223">
    <property type="term" value="P:stimulatory C-type lectin receptor signaling pathway"/>
    <property type="evidence" value="ECO:0007669"/>
    <property type="project" value="TreeGrafter"/>
</dbReference>
<dbReference type="InterPro" id="IPR016186">
    <property type="entry name" value="C-type_lectin-like/link_sf"/>
</dbReference>
<keyword evidence="4" id="KW-0735">Signal-anchor</keyword>
<keyword evidence="7" id="KW-0325">Glycoprotein</keyword>
<gene>
    <name evidence="10" type="primary">LOC105306764</name>
</gene>
<dbReference type="OrthoDB" id="10059571at2759"/>